<dbReference type="InterPro" id="IPR003439">
    <property type="entry name" value="ABC_transporter-like_ATP-bd"/>
</dbReference>
<organism evidence="4 5">
    <name type="scientific">Ruminiclostridium herbifermentans</name>
    <dbReference type="NCBI Taxonomy" id="2488810"/>
    <lineage>
        <taxon>Bacteria</taxon>
        <taxon>Bacillati</taxon>
        <taxon>Bacillota</taxon>
        <taxon>Clostridia</taxon>
        <taxon>Eubacteriales</taxon>
        <taxon>Oscillospiraceae</taxon>
        <taxon>Ruminiclostridium</taxon>
    </lineage>
</organism>
<evidence type="ECO:0000256" key="1">
    <source>
        <dbReference type="ARBA" id="ARBA00022448"/>
    </source>
</evidence>
<dbReference type="PROSITE" id="PS50893">
    <property type="entry name" value="ABC_TRANSPORTER_2"/>
    <property type="match status" value="1"/>
</dbReference>
<dbReference type="RefSeq" id="WP_137697470.1">
    <property type="nucleotide sequence ID" value="NZ_CP061336.1"/>
</dbReference>
<evidence type="ECO:0000313" key="4">
    <source>
        <dbReference type="EMBL" id="QNU66705.1"/>
    </source>
</evidence>
<keyword evidence="5" id="KW-1185">Reference proteome</keyword>
<dbReference type="AlphaFoldDB" id="A0A4U7JI33"/>
<dbReference type="OrthoDB" id="9804819at2"/>
<protein>
    <submittedName>
        <fullName evidence="4">ABC transporter ATP-binding protein</fullName>
    </submittedName>
</protein>
<dbReference type="PANTHER" id="PTHR42711">
    <property type="entry name" value="ABC TRANSPORTER ATP-BINDING PROTEIN"/>
    <property type="match status" value="1"/>
</dbReference>
<evidence type="ECO:0000256" key="3">
    <source>
        <dbReference type="ARBA" id="ARBA00022840"/>
    </source>
</evidence>
<dbReference type="SMART" id="SM00382">
    <property type="entry name" value="AAA"/>
    <property type="match status" value="1"/>
</dbReference>
<dbReference type="GO" id="GO:0005524">
    <property type="term" value="F:ATP binding"/>
    <property type="evidence" value="ECO:0007669"/>
    <property type="project" value="UniProtKB-KW"/>
</dbReference>
<dbReference type="GO" id="GO:0016887">
    <property type="term" value="F:ATP hydrolysis activity"/>
    <property type="evidence" value="ECO:0007669"/>
    <property type="project" value="InterPro"/>
</dbReference>
<evidence type="ECO:0000313" key="5">
    <source>
        <dbReference type="Proteomes" id="UP000306409"/>
    </source>
</evidence>
<gene>
    <name evidence="4" type="ORF">EHE19_017975</name>
</gene>
<keyword evidence="3 4" id="KW-0067">ATP-binding</keyword>
<reference evidence="4 5" key="1">
    <citation type="submission" date="2020-09" db="EMBL/GenBank/DDBJ databases">
        <title>Characterization and genome sequencing of Ruminiclostridium sp. nov. MA18.</title>
        <authorList>
            <person name="Rettenmaier R."/>
            <person name="Kowollik M.-L."/>
            <person name="Liebl W."/>
            <person name="Zverlov V."/>
        </authorList>
    </citation>
    <scope>NUCLEOTIDE SEQUENCE [LARGE SCALE GENOMIC DNA]</scope>
    <source>
        <strain evidence="4 5">MA18</strain>
    </source>
</reference>
<proteinExistence type="predicted"/>
<dbReference type="Gene3D" id="3.40.50.300">
    <property type="entry name" value="P-loop containing nucleotide triphosphate hydrolases"/>
    <property type="match status" value="1"/>
</dbReference>
<evidence type="ECO:0000256" key="2">
    <source>
        <dbReference type="ARBA" id="ARBA00022741"/>
    </source>
</evidence>
<name>A0A4U7JI33_9FIRM</name>
<dbReference type="SUPFAM" id="SSF52540">
    <property type="entry name" value="P-loop containing nucleoside triphosphate hydrolases"/>
    <property type="match status" value="1"/>
</dbReference>
<dbReference type="InterPro" id="IPR050763">
    <property type="entry name" value="ABC_transporter_ATP-binding"/>
</dbReference>
<dbReference type="PROSITE" id="PS00211">
    <property type="entry name" value="ABC_TRANSPORTER_1"/>
    <property type="match status" value="1"/>
</dbReference>
<dbReference type="KEGG" id="rher:EHE19_017975"/>
<dbReference type="Pfam" id="PF00005">
    <property type="entry name" value="ABC_tran"/>
    <property type="match status" value="1"/>
</dbReference>
<dbReference type="Proteomes" id="UP000306409">
    <property type="component" value="Chromosome"/>
</dbReference>
<dbReference type="InterPro" id="IPR017871">
    <property type="entry name" value="ABC_transporter-like_CS"/>
</dbReference>
<dbReference type="InterPro" id="IPR027417">
    <property type="entry name" value="P-loop_NTPase"/>
</dbReference>
<dbReference type="EMBL" id="CP061336">
    <property type="protein sequence ID" value="QNU66705.1"/>
    <property type="molecule type" value="Genomic_DNA"/>
</dbReference>
<sequence>MPIIEVNNLTKDYKLNVRKKGLLGSIQSLLIPEYEMKRAVDKISFSIEKGDMVGFIGPNGAGKSTTVKMLTGILIPTDGEINILGMSPSKQRKKIASNIGVVFGQRTQLWWDLPVSDTFDLLKSIYRIPDKEFKSNMDLFNELLGLNEFISQPVRQLSLGQRMRADIAASLVHDPDVILFDEPTIGLDVIAKEKIREFIKVVNKEKNTTMLFTTHDMMDIEKTCKRMIIIDHGTIIYDGTVEQIKDRYGKKRTIVAQFAQNTDDIILPKGVEIIEEADNKKQMQFNRDEVQVSDVISYLTSNYNILDLTIKEPEIESIIREIYEGGINYDKTISGDSQEIVSEQLGISR</sequence>
<dbReference type="InterPro" id="IPR003593">
    <property type="entry name" value="AAA+_ATPase"/>
</dbReference>
<accession>A0A4U7JI33</accession>
<keyword evidence="2" id="KW-0547">Nucleotide-binding</keyword>
<keyword evidence="1" id="KW-0813">Transport</keyword>
<dbReference type="PANTHER" id="PTHR42711:SF1">
    <property type="entry name" value="ABC-TRANSPORT PROTEIN, ATP-BINDING COMPONENT"/>
    <property type="match status" value="1"/>
</dbReference>